<dbReference type="AlphaFoldDB" id="A0A5C6DQY3"/>
<protein>
    <submittedName>
        <fullName evidence="2">Hyaluronan synthase</fullName>
        <ecNumber evidence="2">2.4.1.212</ecNumber>
    </submittedName>
</protein>
<dbReference type="Pfam" id="PF00535">
    <property type="entry name" value="Glycos_transf_2"/>
    <property type="match status" value="1"/>
</dbReference>
<sequence>MRFAVACFQDTPKIPPIPMSIPNPGAIDRDARPTGAFSANLGSVGPPVIRRPRTSCLVNSYNYAPYVCEAVETAIEQELPFDEIIVVDDGSTDGSLQRLRGRFSSVDNVTIVSKPNGGQLSCFHEGKRLASGDLVFFLDADDRYDSRYNLHATDLYQRRSDVDFLSISFREIGLVRRRPLPAKPTRDYGISTLAAIFQRSWIGNPTSCLSMRSSLLSRVLPYPDEAAWRIRADDVLVIGSSIVGAHKFHLDQPLVDYRLHANNGFANQKQSPKSKMQQALQLNRLIRWYVEQMGYDISLLGYLLPREFRTLERPSLAEWMRYTKMGSTTNLPWSQRIGFALLMMDHYLRQRRRSKDDAKRVAADAEATVSADFNPRLPIPSDSGQKAA</sequence>
<dbReference type="PANTHER" id="PTHR43685:SF11">
    <property type="entry name" value="GLYCOSYLTRANSFERASE TAGX-RELATED"/>
    <property type="match status" value="1"/>
</dbReference>
<dbReference type="InterPro" id="IPR050834">
    <property type="entry name" value="Glycosyltransf_2"/>
</dbReference>
<evidence type="ECO:0000313" key="3">
    <source>
        <dbReference type="Proteomes" id="UP000319143"/>
    </source>
</evidence>
<reference evidence="2 3" key="1">
    <citation type="submission" date="2019-02" db="EMBL/GenBank/DDBJ databases">
        <title>Deep-cultivation of Planctomycetes and their phenomic and genomic characterization uncovers novel biology.</title>
        <authorList>
            <person name="Wiegand S."/>
            <person name="Jogler M."/>
            <person name="Boedeker C."/>
            <person name="Pinto D."/>
            <person name="Vollmers J."/>
            <person name="Rivas-Marin E."/>
            <person name="Kohn T."/>
            <person name="Peeters S.H."/>
            <person name="Heuer A."/>
            <person name="Rast P."/>
            <person name="Oberbeckmann S."/>
            <person name="Bunk B."/>
            <person name="Jeske O."/>
            <person name="Meyerdierks A."/>
            <person name="Storesund J.E."/>
            <person name="Kallscheuer N."/>
            <person name="Luecker S."/>
            <person name="Lage O.M."/>
            <person name="Pohl T."/>
            <person name="Merkel B.J."/>
            <person name="Hornburger P."/>
            <person name="Mueller R.-W."/>
            <person name="Bruemmer F."/>
            <person name="Labrenz M."/>
            <person name="Spormann A.M."/>
            <person name="Op Den Camp H."/>
            <person name="Overmann J."/>
            <person name="Amann R."/>
            <person name="Jetten M.S.M."/>
            <person name="Mascher T."/>
            <person name="Medema M.H."/>
            <person name="Devos D.P."/>
            <person name="Kaster A.-K."/>
            <person name="Ovreas L."/>
            <person name="Rohde M."/>
            <person name="Galperin M.Y."/>
            <person name="Jogler C."/>
        </authorList>
    </citation>
    <scope>NUCLEOTIDE SEQUENCE [LARGE SCALE GENOMIC DNA]</scope>
    <source>
        <strain evidence="2 3">Poly41</strain>
    </source>
</reference>
<dbReference type="PANTHER" id="PTHR43685">
    <property type="entry name" value="GLYCOSYLTRANSFERASE"/>
    <property type="match status" value="1"/>
</dbReference>
<organism evidence="2 3">
    <name type="scientific">Novipirellula artificiosorum</name>
    <dbReference type="NCBI Taxonomy" id="2528016"/>
    <lineage>
        <taxon>Bacteria</taxon>
        <taxon>Pseudomonadati</taxon>
        <taxon>Planctomycetota</taxon>
        <taxon>Planctomycetia</taxon>
        <taxon>Pirellulales</taxon>
        <taxon>Pirellulaceae</taxon>
        <taxon>Novipirellula</taxon>
    </lineage>
</organism>
<accession>A0A5C6DQY3</accession>
<evidence type="ECO:0000259" key="1">
    <source>
        <dbReference type="Pfam" id="PF00535"/>
    </source>
</evidence>
<keyword evidence="3" id="KW-1185">Reference proteome</keyword>
<gene>
    <name evidence="2" type="primary">hyaD</name>
    <name evidence="2" type="ORF">Poly41_35460</name>
</gene>
<dbReference type="Proteomes" id="UP000319143">
    <property type="component" value="Unassembled WGS sequence"/>
</dbReference>
<proteinExistence type="predicted"/>
<dbReference type="OrthoDB" id="396512at2"/>
<comment type="caution">
    <text evidence="2">The sequence shown here is derived from an EMBL/GenBank/DDBJ whole genome shotgun (WGS) entry which is preliminary data.</text>
</comment>
<keyword evidence="2" id="KW-0328">Glycosyltransferase</keyword>
<evidence type="ECO:0000313" key="2">
    <source>
        <dbReference type="EMBL" id="TWU37416.1"/>
    </source>
</evidence>
<dbReference type="CDD" id="cd00761">
    <property type="entry name" value="Glyco_tranf_GTA_type"/>
    <property type="match status" value="1"/>
</dbReference>
<dbReference type="Gene3D" id="3.90.550.10">
    <property type="entry name" value="Spore Coat Polysaccharide Biosynthesis Protein SpsA, Chain A"/>
    <property type="match status" value="1"/>
</dbReference>
<keyword evidence="2" id="KW-0808">Transferase</keyword>
<dbReference type="EMBL" id="SJPV01000005">
    <property type="protein sequence ID" value="TWU37416.1"/>
    <property type="molecule type" value="Genomic_DNA"/>
</dbReference>
<dbReference type="InterPro" id="IPR001173">
    <property type="entry name" value="Glyco_trans_2-like"/>
</dbReference>
<dbReference type="InterPro" id="IPR029044">
    <property type="entry name" value="Nucleotide-diphossugar_trans"/>
</dbReference>
<name>A0A5C6DQY3_9BACT</name>
<dbReference type="GO" id="GO:0050501">
    <property type="term" value="F:hyaluronan synthase activity"/>
    <property type="evidence" value="ECO:0007669"/>
    <property type="project" value="UniProtKB-EC"/>
</dbReference>
<dbReference type="SUPFAM" id="SSF53448">
    <property type="entry name" value="Nucleotide-diphospho-sugar transferases"/>
    <property type="match status" value="1"/>
</dbReference>
<feature type="domain" description="Glycosyltransferase 2-like" evidence="1">
    <location>
        <begin position="55"/>
        <end position="179"/>
    </location>
</feature>
<dbReference type="EC" id="2.4.1.212" evidence="2"/>